<dbReference type="KEGG" id="stai:STAIW_v1c01310"/>
<sequence length="43" mass="5121">MNKMDVKFYLDLNYPISKMDVFSTQGKLKIRKNKNSKLKITLK</sequence>
<keyword evidence="2" id="KW-1185">Reference proteome</keyword>
<evidence type="ECO:0000313" key="1">
    <source>
        <dbReference type="EMBL" id="AGR40817.1"/>
    </source>
</evidence>
<gene>
    <name evidence="1" type="ORF">STAIW_v1c01310</name>
</gene>
<evidence type="ECO:0000313" key="2">
    <source>
        <dbReference type="Proteomes" id="UP000014984"/>
    </source>
</evidence>
<dbReference type="Proteomes" id="UP000014984">
    <property type="component" value="Chromosome"/>
</dbReference>
<reference evidence="1 2" key="1">
    <citation type="journal article" date="2013" name="Genome Biol. Evol.">
        <title>Comparison of metabolic capacities and inference of gene content evolution in mosquito-associated Spiroplasma diminutum and S. taiwanense.</title>
        <authorList>
            <person name="Lo W.S."/>
            <person name="Ku C."/>
            <person name="Chen L.L."/>
            <person name="Chang T.H."/>
            <person name="Kuo C.H."/>
        </authorList>
    </citation>
    <scope>NUCLEOTIDE SEQUENCE [LARGE SCALE GENOMIC DNA]</scope>
    <source>
        <strain evidence="1">CT-1</strain>
    </source>
</reference>
<dbReference type="STRING" id="1276220.STAIW_v1c01310"/>
<dbReference type="PATRIC" id="fig|1276220.3.peg.132"/>
<proteinExistence type="predicted"/>
<dbReference type="HOGENOM" id="CLU_3239831_0_0_14"/>
<protein>
    <submittedName>
        <fullName evidence="1">Uncharacterized protein</fullName>
    </submittedName>
</protein>
<organism evidence="1 2">
    <name type="scientific">Spiroplasma taiwanense CT-1</name>
    <dbReference type="NCBI Taxonomy" id="1276220"/>
    <lineage>
        <taxon>Bacteria</taxon>
        <taxon>Bacillati</taxon>
        <taxon>Mycoplasmatota</taxon>
        <taxon>Mollicutes</taxon>
        <taxon>Entomoplasmatales</taxon>
        <taxon>Spiroplasmataceae</taxon>
        <taxon>Spiroplasma</taxon>
    </lineage>
</organism>
<dbReference type="EMBL" id="CP005074">
    <property type="protein sequence ID" value="AGR40817.1"/>
    <property type="molecule type" value="Genomic_DNA"/>
</dbReference>
<dbReference type="AlphaFoldDB" id="S5LYR3"/>
<name>S5LYR3_9MOLU</name>
<accession>S5LYR3</accession>